<dbReference type="RefSeq" id="WP_154766731.1">
    <property type="nucleotide sequence ID" value="NZ_WLYK01000001.1"/>
</dbReference>
<feature type="domain" description="Xylose isomerase-like TIM barrel" evidence="1">
    <location>
        <begin position="31"/>
        <end position="269"/>
    </location>
</feature>
<protein>
    <submittedName>
        <fullName evidence="2">TIM barrel protein</fullName>
    </submittedName>
</protein>
<proteinExistence type="predicted"/>
<dbReference type="Pfam" id="PF01261">
    <property type="entry name" value="AP_endonuc_2"/>
    <property type="match status" value="1"/>
</dbReference>
<dbReference type="Gene3D" id="3.20.20.150">
    <property type="entry name" value="Divalent-metal-dependent TIM barrel enzymes"/>
    <property type="match status" value="1"/>
</dbReference>
<accession>A0A7K1FF49</accession>
<evidence type="ECO:0000259" key="1">
    <source>
        <dbReference type="Pfam" id="PF01261"/>
    </source>
</evidence>
<evidence type="ECO:0000313" key="3">
    <source>
        <dbReference type="Proteomes" id="UP000460221"/>
    </source>
</evidence>
<evidence type="ECO:0000313" key="2">
    <source>
        <dbReference type="EMBL" id="MTD12718.1"/>
    </source>
</evidence>
<organism evidence="2 3">
    <name type="scientific">Nakamurella alba</name>
    <dbReference type="NCBI Taxonomy" id="2665158"/>
    <lineage>
        <taxon>Bacteria</taxon>
        <taxon>Bacillati</taxon>
        <taxon>Actinomycetota</taxon>
        <taxon>Actinomycetes</taxon>
        <taxon>Nakamurellales</taxon>
        <taxon>Nakamurellaceae</taxon>
        <taxon>Nakamurella</taxon>
    </lineage>
</organism>
<dbReference type="SUPFAM" id="SSF51658">
    <property type="entry name" value="Xylose isomerase-like"/>
    <property type="match status" value="1"/>
</dbReference>
<comment type="caution">
    <text evidence="2">The sequence shown here is derived from an EMBL/GenBank/DDBJ whole genome shotgun (WGS) entry which is preliminary data.</text>
</comment>
<dbReference type="Proteomes" id="UP000460221">
    <property type="component" value="Unassembled WGS sequence"/>
</dbReference>
<keyword evidence="3" id="KW-1185">Reference proteome</keyword>
<dbReference type="InterPro" id="IPR050312">
    <property type="entry name" value="IolE/XylAMocC-like"/>
</dbReference>
<dbReference type="EMBL" id="WLYK01000001">
    <property type="protein sequence ID" value="MTD12718.1"/>
    <property type="molecule type" value="Genomic_DNA"/>
</dbReference>
<dbReference type="InterPro" id="IPR036237">
    <property type="entry name" value="Xyl_isomerase-like_sf"/>
</dbReference>
<name>A0A7K1FF49_9ACTN</name>
<reference evidence="2 3" key="1">
    <citation type="submission" date="2019-11" db="EMBL/GenBank/DDBJ databases">
        <authorList>
            <person name="Jiang L.-Q."/>
        </authorList>
    </citation>
    <scope>NUCLEOTIDE SEQUENCE [LARGE SCALE GENOMIC DNA]</scope>
    <source>
        <strain evidence="2 3">YIM 132087</strain>
    </source>
</reference>
<dbReference type="InterPro" id="IPR013022">
    <property type="entry name" value="Xyl_isomerase-like_TIM-brl"/>
</dbReference>
<dbReference type="AlphaFoldDB" id="A0A7K1FF49"/>
<sequence length="312" mass="34926">MAGKIRIGSAPDSWGVWFADDPLQTPAERFLDEVAASGYEWIELGPYGYLPKDPAQLQDALDAHGLRVSAGTVFSRLQHEGTWDEVWRQVTDVAALTKAVGGEHIVVIPDLWRDDKTGKEKESRDLTAEQWGLITSGHDELGRRILDEYGLKVQFHSHADSHVGYQVDIEKFVESTNPEYVNLCLDTGHVSYYGGDNLELIRKYPDRIGYLHLKQVDPELVAKVLAEDLPFSEAVKMGVMTEPPRGEPDLGAVLAAVHELDRDLYGIVEQDMYPCPPDQPFPIARRTHTYLASCGGPWMEIGTQHELTPKEH</sequence>
<dbReference type="PANTHER" id="PTHR12110:SF41">
    <property type="entry name" value="INOSOSE DEHYDRATASE"/>
    <property type="match status" value="1"/>
</dbReference>
<dbReference type="PANTHER" id="PTHR12110">
    <property type="entry name" value="HYDROXYPYRUVATE ISOMERASE"/>
    <property type="match status" value="1"/>
</dbReference>
<gene>
    <name evidence="2" type="ORF">GIS00_01995</name>
</gene>